<sequence length="137" mass="14375">MWKLVAAVGAVGAVGAGGGGGGGGELRSQDGAVSTSVSRLQVSSVWGAWGPPRRPVQQAAKRRAESKTQMPKTEATAEADKRQATSEARQAKEPQCSRAPTDTALIDKQELEQQRPVDMVINHRDATGQRKGADGEV</sequence>
<gene>
    <name evidence="3" type="ORF">B0H67DRAFT_566393</name>
</gene>
<name>A0AA40E8B8_9PEZI</name>
<feature type="chain" id="PRO_5041371971" description="Secreted protein" evidence="2">
    <location>
        <begin position="17"/>
        <end position="137"/>
    </location>
</feature>
<dbReference type="Proteomes" id="UP001172102">
    <property type="component" value="Unassembled WGS sequence"/>
</dbReference>
<protein>
    <recommendedName>
        <fullName evidence="5">Secreted protein</fullName>
    </recommendedName>
</protein>
<feature type="region of interest" description="Disordered" evidence="1">
    <location>
        <begin position="12"/>
        <end position="137"/>
    </location>
</feature>
<feature type="non-terminal residue" evidence="3">
    <location>
        <position position="137"/>
    </location>
</feature>
<keyword evidence="2" id="KW-0732">Signal</keyword>
<feature type="compositionally biased region" description="Polar residues" evidence="1">
    <location>
        <begin position="31"/>
        <end position="44"/>
    </location>
</feature>
<evidence type="ECO:0000256" key="1">
    <source>
        <dbReference type="SAM" id="MobiDB-lite"/>
    </source>
</evidence>
<comment type="caution">
    <text evidence="3">The sequence shown here is derived from an EMBL/GenBank/DDBJ whole genome shotgun (WGS) entry which is preliminary data.</text>
</comment>
<accession>A0AA40E8B8</accession>
<feature type="compositionally biased region" description="Basic and acidic residues" evidence="1">
    <location>
        <begin position="78"/>
        <end position="92"/>
    </location>
</feature>
<feature type="compositionally biased region" description="Basic and acidic residues" evidence="1">
    <location>
        <begin position="105"/>
        <end position="137"/>
    </location>
</feature>
<evidence type="ECO:0000313" key="4">
    <source>
        <dbReference type="Proteomes" id="UP001172102"/>
    </source>
</evidence>
<dbReference type="AlphaFoldDB" id="A0AA40E8B8"/>
<dbReference type="EMBL" id="JAUKUA010000001">
    <property type="protein sequence ID" value="KAK0731989.1"/>
    <property type="molecule type" value="Genomic_DNA"/>
</dbReference>
<evidence type="ECO:0000313" key="3">
    <source>
        <dbReference type="EMBL" id="KAK0731989.1"/>
    </source>
</evidence>
<feature type="signal peptide" evidence="2">
    <location>
        <begin position="1"/>
        <end position="16"/>
    </location>
</feature>
<evidence type="ECO:0000256" key="2">
    <source>
        <dbReference type="SAM" id="SignalP"/>
    </source>
</evidence>
<keyword evidence="4" id="KW-1185">Reference proteome</keyword>
<feature type="compositionally biased region" description="Gly residues" evidence="1">
    <location>
        <begin position="12"/>
        <end position="25"/>
    </location>
</feature>
<proteinExistence type="predicted"/>
<evidence type="ECO:0008006" key="5">
    <source>
        <dbReference type="Google" id="ProtNLM"/>
    </source>
</evidence>
<organism evidence="3 4">
    <name type="scientific">Lasiosphaeris hirsuta</name>
    <dbReference type="NCBI Taxonomy" id="260670"/>
    <lineage>
        <taxon>Eukaryota</taxon>
        <taxon>Fungi</taxon>
        <taxon>Dikarya</taxon>
        <taxon>Ascomycota</taxon>
        <taxon>Pezizomycotina</taxon>
        <taxon>Sordariomycetes</taxon>
        <taxon>Sordariomycetidae</taxon>
        <taxon>Sordariales</taxon>
        <taxon>Lasiosphaeriaceae</taxon>
        <taxon>Lasiosphaeris</taxon>
    </lineage>
</organism>
<reference evidence="3" key="1">
    <citation type="submission" date="2023-06" db="EMBL/GenBank/DDBJ databases">
        <title>Genome-scale phylogeny and comparative genomics of the fungal order Sordariales.</title>
        <authorList>
            <consortium name="Lawrence Berkeley National Laboratory"/>
            <person name="Hensen N."/>
            <person name="Bonometti L."/>
            <person name="Westerberg I."/>
            <person name="Brannstrom I.O."/>
            <person name="Guillou S."/>
            <person name="Cros-Aarteil S."/>
            <person name="Calhoun S."/>
            <person name="Haridas S."/>
            <person name="Kuo A."/>
            <person name="Mondo S."/>
            <person name="Pangilinan J."/>
            <person name="Riley R."/>
            <person name="Labutti K."/>
            <person name="Andreopoulos B."/>
            <person name="Lipzen A."/>
            <person name="Chen C."/>
            <person name="Yanf M."/>
            <person name="Daum C."/>
            <person name="Ng V."/>
            <person name="Clum A."/>
            <person name="Steindorff A."/>
            <person name="Ohm R."/>
            <person name="Martin F."/>
            <person name="Silar P."/>
            <person name="Natvig D."/>
            <person name="Lalanne C."/>
            <person name="Gautier V."/>
            <person name="Ament-Velasquez S.L."/>
            <person name="Kruys A."/>
            <person name="Hutchinson M.I."/>
            <person name="Powell A.J."/>
            <person name="Barry K."/>
            <person name="Miller A.N."/>
            <person name="Grigoriev I.V."/>
            <person name="Debuchy R."/>
            <person name="Gladieux P."/>
            <person name="Thoren M.H."/>
            <person name="Johannesson H."/>
        </authorList>
    </citation>
    <scope>NUCLEOTIDE SEQUENCE</scope>
    <source>
        <strain evidence="3">SMH4607-1</strain>
    </source>
</reference>